<keyword evidence="4" id="KW-1133">Transmembrane helix</keyword>
<comment type="similarity">
    <text evidence="1">Belongs to the LytR/CpsA/Psr (LCP) family.</text>
</comment>
<evidence type="ECO:0000256" key="3">
    <source>
        <dbReference type="ARBA" id="ARBA00022968"/>
    </source>
</evidence>
<proteinExistence type="inferred from homology"/>
<evidence type="ECO:0000256" key="1">
    <source>
        <dbReference type="ARBA" id="ARBA00006068"/>
    </source>
</evidence>
<dbReference type="InterPro" id="IPR004474">
    <property type="entry name" value="LytR_CpsA_psr"/>
</dbReference>
<keyword evidence="2" id="KW-0812">Transmembrane</keyword>
<protein>
    <submittedName>
        <fullName evidence="6">LCP family protein required for cell wall assembly</fullName>
    </submittedName>
</protein>
<dbReference type="Gene3D" id="3.40.630.190">
    <property type="entry name" value="LCP protein"/>
    <property type="match status" value="1"/>
</dbReference>
<comment type="caution">
    <text evidence="6">The sequence shown here is derived from an EMBL/GenBank/DDBJ whole genome shotgun (WGS) entry which is preliminary data.</text>
</comment>
<reference evidence="6 7" key="1">
    <citation type="submission" date="2021-01" db="EMBL/GenBank/DDBJ databases">
        <title>Genomic Encyclopedia of Type Strains, Phase IV (KMG-IV): sequencing the most valuable type-strain genomes for metagenomic binning, comparative biology and taxonomic classification.</title>
        <authorList>
            <person name="Goeker M."/>
        </authorList>
    </citation>
    <scope>NUCLEOTIDE SEQUENCE [LARGE SCALE GENOMIC DNA]</scope>
    <source>
        <strain evidence="6 7">DSM 104297</strain>
    </source>
</reference>
<feature type="domain" description="Cell envelope-related transcriptional attenuator" evidence="5">
    <location>
        <begin position="97"/>
        <end position="245"/>
    </location>
</feature>
<evidence type="ECO:0000256" key="4">
    <source>
        <dbReference type="ARBA" id="ARBA00022989"/>
    </source>
</evidence>
<organism evidence="6 7">
    <name type="scientific">Priestia iocasae</name>
    <dbReference type="NCBI Taxonomy" id="2291674"/>
    <lineage>
        <taxon>Bacteria</taxon>
        <taxon>Bacillati</taxon>
        <taxon>Bacillota</taxon>
        <taxon>Bacilli</taxon>
        <taxon>Bacillales</taxon>
        <taxon>Bacillaceae</taxon>
        <taxon>Priestia</taxon>
    </lineage>
</organism>
<evidence type="ECO:0000313" key="7">
    <source>
        <dbReference type="Proteomes" id="UP000809829"/>
    </source>
</evidence>
<keyword evidence="7" id="KW-1185">Reference proteome</keyword>
<keyword evidence="3" id="KW-0735">Signal-anchor</keyword>
<name>A0ABS2QZS2_9BACI</name>
<dbReference type="PANTHER" id="PTHR33392">
    <property type="entry name" value="POLYISOPRENYL-TEICHOIC ACID--PEPTIDOGLYCAN TEICHOIC ACID TRANSFERASE TAGU"/>
    <property type="match status" value="1"/>
</dbReference>
<accession>A0ABS2QZS2</accession>
<dbReference type="EMBL" id="JAFBFC010000005">
    <property type="protein sequence ID" value="MBM7703969.1"/>
    <property type="molecule type" value="Genomic_DNA"/>
</dbReference>
<dbReference type="Proteomes" id="UP000809829">
    <property type="component" value="Unassembled WGS sequence"/>
</dbReference>
<dbReference type="RefSeq" id="WP_205187995.1">
    <property type="nucleotide sequence ID" value="NZ_JAFBFC010000005.1"/>
</dbReference>
<gene>
    <name evidence="6" type="ORF">JOC83_002819</name>
</gene>
<evidence type="ECO:0000256" key="2">
    <source>
        <dbReference type="ARBA" id="ARBA00022692"/>
    </source>
</evidence>
<dbReference type="NCBIfam" id="TIGR00350">
    <property type="entry name" value="lytR_cpsA_psr"/>
    <property type="match status" value="1"/>
</dbReference>
<evidence type="ECO:0000313" key="6">
    <source>
        <dbReference type="EMBL" id="MBM7703969.1"/>
    </source>
</evidence>
<sequence length="338" mass="38610">MQQYRRFQKKVNRRKRRKRLFLFILLPILIVGLSATAYGSYLFAKAKSVVSSSFEEVENRNASPMRDRKIDPKKDNISVLFMGIDDNDNRNYGDSARTDALLLATLNEKDKSVKVVSIPRDSYVYIPERDRESKINHAHAYGGTKATIETVEHLFDVPVDYYVKLNFKAFIDIVDALGGIEFDVPYNMKEKDSKDKHNGIVLEKGVQTLDGEEALAVARTRKYDNDVERGKRQQQIIQAMVKEASSIGSVTKYGNLIEAVGDNMKTNLTFGEMLSFYDYGTQGTSIDVQTLNLEGEDSRQDGVYYYELDDESVDTITETLREHLELKNNEHPSELEEQ</sequence>
<dbReference type="Pfam" id="PF03816">
    <property type="entry name" value="LytR_cpsA_psr"/>
    <property type="match status" value="1"/>
</dbReference>
<keyword evidence="4" id="KW-0472">Membrane</keyword>
<dbReference type="PANTHER" id="PTHR33392:SF3">
    <property type="entry name" value="POLYISOPRENYL-TEICHOIC ACID--PEPTIDOGLYCAN TEICHOIC ACID TRANSFERASE TAGT"/>
    <property type="match status" value="1"/>
</dbReference>
<evidence type="ECO:0000259" key="5">
    <source>
        <dbReference type="Pfam" id="PF03816"/>
    </source>
</evidence>
<dbReference type="InterPro" id="IPR050922">
    <property type="entry name" value="LytR/CpsA/Psr_CW_biosynth"/>
</dbReference>